<dbReference type="InterPro" id="IPR013321">
    <property type="entry name" value="Arc_rbn_hlx_hlx"/>
</dbReference>
<organism evidence="1">
    <name type="scientific">marine sediment metagenome</name>
    <dbReference type="NCBI Taxonomy" id="412755"/>
    <lineage>
        <taxon>unclassified sequences</taxon>
        <taxon>metagenomes</taxon>
        <taxon>ecological metagenomes</taxon>
    </lineage>
</organism>
<comment type="caution">
    <text evidence="1">The sequence shown here is derived from an EMBL/GenBank/DDBJ whole genome shotgun (WGS) entry which is preliminary data.</text>
</comment>
<protein>
    <recommendedName>
        <fullName evidence="2">HicB family protein</fullName>
    </recommendedName>
</protein>
<accession>A0A0F9W6H3</accession>
<proteinExistence type="predicted"/>
<dbReference type="SUPFAM" id="SSF47598">
    <property type="entry name" value="Ribbon-helix-helix"/>
    <property type="match status" value="1"/>
</dbReference>
<dbReference type="InterPro" id="IPR010985">
    <property type="entry name" value="Ribbon_hlx_hlx"/>
</dbReference>
<dbReference type="SUPFAM" id="SSF143100">
    <property type="entry name" value="TTHA1013/TTHA0281-like"/>
    <property type="match status" value="1"/>
</dbReference>
<gene>
    <name evidence="1" type="ORF">LCGC14_0398480</name>
</gene>
<dbReference type="GO" id="GO:0006355">
    <property type="term" value="P:regulation of DNA-templated transcription"/>
    <property type="evidence" value="ECO:0007669"/>
    <property type="project" value="InterPro"/>
</dbReference>
<sequence>MNTMHYKGYEAAVEYDEEAEIFHGEVVNLRDVITFQGDSVSDLKQALAASVDDYLAFCAERGEKPDKPYSGQFIIRAEPRLHRELASAARRGGVSLNKLVTSALERVLTERT</sequence>
<dbReference type="InterPro" id="IPR035069">
    <property type="entry name" value="TTHA1013/TTHA0281-like"/>
</dbReference>
<dbReference type="Gene3D" id="1.10.1220.10">
    <property type="entry name" value="Met repressor-like"/>
    <property type="match status" value="1"/>
</dbReference>
<dbReference type="InterPro" id="IPR008651">
    <property type="entry name" value="Uncharacterised_HicB"/>
</dbReference>
<dbReference type="AlphaFoldDB" id="A0A0F9W6H3"/>
<evidence type="ECO:0000313" key="1">
    <source>
        <dbReference type="EMBL" id="KKN73648.1"/>
    </source>
</evidence>
<dbReference type="EMBL" id="LAZR01000340">
    <property type="protein sequence ID" value="KKN73648.1"/>
    <property type="molecule type" value="Genomic_DNA"/>
</dbReference>
<dbReference type="Pfam" id="PF05534">
    <property type="entry name" value="HicB"/>
    <property type="match status" value="1"/>
</dbReference>
<evidence type="ECO:0008006" key="2">
    <source>
        <dbReference type="Google" id="ProtNLM"/>
    </source>
</evidence>
<name>A0A0F9W6H3_9ZZZZ</name>
<reference evidence="1" key="1">
    <citation type="journal article" date="2015" name="Nature">
        <title>Complex archaea that bridge the gap between prokaryotes and eukaryotes.</title>
        <authorList>
            <person name="Spang A."/>
            <person name="Saw J.H."/>
            <person name="Jorgensen S.L."/>
            <person name="Zaremba-Niedzwiedzka K."/>
            <person name="Martijn J."/>
            <person name="Lind A.E."/>
            <person name="van Eijk R."/>
            <person name="Schleper C."/>
            <person name="Guy L."/>
            <person name="Ettema T.J."/>
        </authorList>
    </citation>
    <scope>NUCLEOTIDE SEQUENCE</scope>
</reference>